<dbReference type="RefSeq" id="WP_203664553.1">
    <property type="nucleotide sequence ID" value="NZ_BAAAZM010000001.1"/>
</dbReference>
<comment type="caution">
    <text evidence="7">The sequence shown here is derived from an EMBL/GenBank/DDBJ whole genome shotgun (WGS) entry which is preliminary data.</text>
</comment>
<dbReference type="InterPro" id="IPR050206">
    <property type="entry name" value="FtsK/SpoIIIE/SftA"/>
</dbReference>
<keyword evidence="5" id="KW-1133">Transmembrane helix</keyword>
<organism evidence="7 8">
    <name type="scientific">Actinocatenispora rupis</name>
    <dbReference type="NCBI Taxonomy" id="519421"/>
    <lineage>
        <taxon>Bacteria</taxon>
        <taxon>Bacillati</taxon>
        <taxon>Actinomycetota</taxon>
        <taxon>Actinomycetes</taxon>
        <taxon>Micromonosporales</taxon>
        <taxon>Micromonosporaceae</taxon>
        <taxon>Actinocatenispora</taxon>
    </lineage>
</organism>
<keyword evidence="2 3" id="KW-0067">ATP-binding</keyword>
<dbReference type="InterPro" id="IPR003593">
    <property type="entry name" value="AAA+_ATPase"/>
</dbReference>
<dbReference type="Proteomes" id="UP000612808">
    <property type="component" value="Unassembled WGS sequence"/>
</dbReference>
<keyword evidence="7" id="KW-0132">Cell division</keyword>
<name>A0A8J3JGK8_9ACTN</name>
<evidence type="ECO:0000259" key="6">
    <source>
        <dbReference type="PROSITE" id="PS50901"/>
    </source>
</evidence>
<evidence type="ECO:0000256" key="1">
    <source>
        <dbReference type="ARBA" id="ARBA00022741"/>
    </source>
</evidence>
<evidence type="ECO:0000313" key="8">
    <source>
        <dbReference type="Proteomes" id="UP000612808"/>
    </source>
</evidence>
<keyword evidence="1 3" id="KW-0547">Nucleotide-binding</keyword>
<keyword evidence="7" id="KW-0131">Cell cycle</keyword>
<proteinExistence type="predicted"/>
<dbReference type="AlphaFoldDB" id="A0A8J3JGK8"/>
<keyword evidence="5" id="KW-0472">Membrane</keyword>
<keyword evidence="5" id="KW-0812">Transmembrane</keyword>
<protein>
    <submittedName>
        <fullName evidence="7">Hypothetical cell division FtsK/SpoIIIE protein</fullName>
    </submittedName>
</protein>
<dbReference type="Gene3D" id="3.40.50.300">
    <property type="entry name" value="P-loop containing nucleotide triphosphate hydrolases"/>
    <property type="match status" value="1"/>
</dbReference>
<feature type="transmembrane region" description="Helical" evidence="5">
    <location>
        <begin position="50"/>
        <end position="76"/>
    </location>
</feature>
<dbReference type="SUPFAM" id="SSF52540">
    <property type="entry name" value="P-loop containing nucleoside triphosphate hydrolases"/>
    <property type="match status" value="1"/>
</dbReference>
<accession>A0A8J3JGK8</accession>
<evidence type="ECO:0000313" key="7">
    <source>
        <dbReference type="EMBL" id="GID16002.1"/>
    </source>
</evidence>
<dbReference type="InterPro" id="IPR027417">
    <property type="entry name" value="P-loop_NTPase"/>
</dbReference>
<evidence type="ECO:0000256" key="4">
    <source>
        <dbReference type="SAM" id="MobiDB-lite"/>
    </source>
</evidence>
<dbReference type="GO" id="GO:0005524">
    <property type="term" value="F:ATP binding"/>
    <property type="evidence" value="ECO:0007669"/>
    <property type="project" value="UniProtKB-UniRule"/>
</dbReference>
<dbReference type="SMART" id="SM00382">
    <property type="entry name" value="AAA"/>
    <property type="match status" value="1"/>
</dbReference>
<dbReference type="PANTHER" id="PTHR22683">
    <property type="entry name" value="SPORULATION PROTEIN RELATED"/>
    <property type="match status" value="1"/>
</dbReference>
<dbReference type="GO" id="GO:0051301">
    <property type="term" value="P:cell division"/>
    <property type="evidence" value="ECO:0007669"/>
    <property type="project" value="UniProtKB-KW"/>
</dbReference>
<reference evidence="7" key="1">
    <citation type="submission" date="2021-01" db="EMBL/GenBank/DDBJ databases">
        <title>Whole genome shotgun sequence of Actinocatenispora rupis NBRC 107355.</title>
        <authorList>
            <person name="Komaki H."/>
            <person name="Tamura T."/>
        </authorList>
    </citation>
    <scope>NUCLEOTIDE SEQUENCE</scope>
    <source>
        <strain evidence="7">NBRC 107355</strain>
    </source>
</reference>
<feature type="compositionally biased region" description="Gly residues" evidence="4">
    <location>
        <begin position="509"/>
        <end position="524"/>
    </location>
</feature>
<dbReference type="PROSITE" id="PS50901">
    <property type="entry name" value="FTSK"/>
    <property type="match status" value="1"/>
</dbReference>
<dbReference type="EMBL" id="BOMB01000050">
    <property type="protein sequence ID" value="GID16002.1"/>
    <property type="molecule type" value="Genomic_DNA"/>
</dbReference>
<keyword evidence="8" id="KW-1185">Reference proteome</keyword>
<dbReference type="GO" id="GO:0003677">
    <property type="term" value="F:DNA binding"/>
    <property type="evidence" value="ECO:0007669"/>
    <property type="project" value="InterPro"/>
</dbReference>
<feature type="region of interest" description="Disordered" evidence="4">
    <location>
        <begin position="484"/>
        <end position="529"/>
    </location>
</feature>
<dbReference type="PANTHER" id="PTHR22683:SF41">
    <property type="entry name" value="DNA TRANSLOCASE FTSK"/>
    <property type="match status" value="1"/>
</dbReference>
<evidence type="ECO:0000256" key="2">
    <source>
        <dbReference type="ARBA" id="ARBA00022840"/>
    </source>
</evidence>
<feature type="binding site" evidence="3">
    <location>
        <begin position="265"/>
        <end position="272"/>
    </location>
    <ligand>
        <name>ATP</name>
        <dbReference type="ChEBI" id="CHEBI:30616"/>
    </ligand>
</feature>
<gene>
    <name evidence="7" type="ORF">Aru02nite_68910</name>
</gene>
<feature type="compositionally biased region" description="Pro residues" evidence="4">
    <location>
        <begin position="489"/>
        <end position="502"/>
    </location>
</feature>
<evidence type="ECO:0000256" key="5">
    <source>
        <dbReference type="SAM" id="Phobius"/>
    </source>
</evidence>
<dbReference type="CDD" id="cd01127">
    <property type="entry name" value="TrwB_TraG_TraD_VirD4"/>
    <property type="match status" value="1"/>
</dbReference>
<dbReference type="Pfam" id="PF01580">
    <property type="entry name" value="FtsK_SpoIIIE"/>
    <property type="match status" value="1"/>
</dbReference>
<sequence length="539" mass="59176">MGVRREAQLVEYKRAVFGVPRWALLVGLLFRQLGRLVWLVLRYWRMTGPAVLLVVLAVKAGWETVPILAVLIAAGLSGWRIGHRDSFGVWVKWPWLSRWRRWWLYRRGWESTMRGSGLAVSYGSVQHWPPMLSVKSSPAGDVVRVRLLRGQTPEHWTKKSAELAYSFGTRLCRVFSGRINVMPKARTGRLGRVLAWWDRRRFGRDVPGEMTLVFVRGDLLAYAVPAIGAEHIPATPDLSGLPVGIREDSTWLNLVLTQTHVLIAGATGSGKGSVIWSLLRALAGGIRSGWVQVWAIDPKGGMELAMGRRLFSRFAFTSLTEMADVLDAAVEVMRQRQARLAGVVRQHAPSRQDPTIVVLVDELAALTAYLTDKELKARIEAALAVLLSQGRALGVHVVAAVQDPRKETVKFRDLFPTRVGLRMTEDEQVDMVLGDGARKRGALADQIPASLPGVGYVLVDDRPEPVRVRFTHVTDAHIRDMDARYATPTPAPTTPAPVPPQRSAPTTGNTGGTGGTGGGNGAGNGPLPIQLFNKLRGGQ</sequence>
<feature type="domain" description="FtsK" evidence="6">
    <location>
        <begin position="246"/>
        <end position="430"/>
    </location>
</feature>
<dbReference type="InterPro" id="IPR002543">
    <property type="entry name" value="FtsK_dom"/>
</dbReference>
<evidence type="ECO:0000256" key="3">
    <source>
        <dbReference type="PROSITE-ProRule" id="PRU00289"/>
    </source>
</evidence>